<evidence type="ECO:0000256" key="2">
    <source>
        <dbReference type="ARBA" id="ARBA00022723"/>
    </source>
</evidence>
<dbReference type="RefSeq" id="WP_037452609.1">
    <property type="nucleotide sequence ID" value="NZ_AVFL01000009.1"/>
</dbReference>
<gene>
    <name evidence="6" type="ORF">N825_02825</name>
</gene>
<evidence type="ECO:0000256" key="3">
    <source>
        <dbReference type="ARBA" id="ARBA00022801"/>
    </source>
</evidence>
<keyword evidence="3" id="KW-0378">Hydrolase</keyword>
<dbReference type="PANTHER" id="PTHR15162:SF7">
    <property type="entry name" value="SUCCINYLGLUTAMATE DESUCCINYLASE"/>
    <property type="match status" value="1"/>
</dbReference>
<evidence type="ECO:0000256" key="4">
    <source>
        <dbReference type="ARBA" id="ARBA00022833"/>
    </source>
</evidence>
<dbReference type="Gene3D" id="3.40.630.10">
    <property type="entry name" value="Zn peptidases"/>
    <property type="match status" value="1"/>
</dbReference>
<evidence type="ECO:0000313" key="7">
    <source>
        <dbReference type="Proteomes" id="UP000019486"/>
    </source>
</evidence>
<dbReference type="EMBL" id="AVFL01000009">
    <property type="protein sequence ID" value="EWY39945.1"/>
    <property type="molecule type" value="Genomic_DNA"/>
</dbReference>
<feature type="domain" description="Succinylglutamate desuccinylase/Aspartoacylase catalytic" evidence="5">
    <location>
        <begin position="37"/>
        <end position="143"/>
    </location>
</feature>
<dbReference type="InterPro" id="IPR050178">
    <property type="entry name" value="AspA/AstE_fam"/>
</dbReference>
<evidence type="ECO:0000256" key="1">
    <source>
        <dbReference type="ARBA" id="ARBA00001947"/>
    </source>
</evidence>
<evidence type="ECO:0000313" key="6">
    <source>
        <dbReference type="EMBL" id="EWY39945.1"/>
    </source>
</evidence>
<name>W9H188_9PROT</name>
<dbReference type="Proteomes" id="UP000019486">
    <property type="component" value="Unassembled WGS sequence"/>
</dbReference>
<dbReference type="GO" id="GO:0046872">
    <property type="term" value="F:metal ion binding"/>
    <property type="evidence" value="ECO:0007669"/>
    <property type="project" value="UniProtKB-KW"/>
</dbReference>
<keyword evidence="4" id="KW-0862">Zinc</keyword>
<accession>W9H188</accession>
<dbReference type="InterPro" id="IPR055438">
    <property type="entry name" value="AstE_AspA_cat"/>
</dbReference>
<comment type="cofactor">
    <cofactor evidence="1">
        <name>Zn(2+)</name>
        <dbReference type="ChEBI" id="CHEBI:29105"/>
    </cofactor>
</comment>
<dbReference type="AlphaFoldDB" id="W9H188"/>
<evidence type="ECO:0000259" key="5">
    <source>
        <dbReference type="Pfam" id="PF24827"/>
    </source>
</evidence>
<dbReference type="SUPFAM" id="SSF53187">
    <property type="entry name" value="Zn-dependent exopeptidases"/>
    <property type="match status" value="1"/>
</dbReference>
<dbReference type="PANTHER" id="PTHR15162">
    <property type="entry name" value="ASPARTOACYLASE"/>
    <property type="match status" value="1"/>
</dbReference>
<keyword evidence="7" id="KW-1185">Reference proteome</keyword>
<dbReference type="Pfam" id="PF24827">
    <property type="entry name" value="AstE_AspA_cat"/>
    <property type="match status" value="1"/>
</dbReference>
<protein>
    <submittedName>
        <fullName evidence="6">Succinylglutamate desuccinylase</fullName>
    </submittedName>
</protein>
<dbReference type="PATRIC" id="fig|1385369.3.peg.2807"/>
<proteinExistence type="predicted"/>
<reference evidence="6 7" key="1">
    <citation type="submission" date="2013-08" db="EMBL/GenBank/DDBJ databases">
        <title>The genome sequence of Skermanella stibiiresistens.</title>
        <authorList>
            <person name="Zhu W."/>
            <person name="Wang G."/>
        </authorList>
    </citation>
    <scope>NUCLEOTIDE SEQUENCE [LARGE SCALE GENOMIC DNA]</scope>
    <source>
        <strain evidence="6 7">SB22</strain>
    </source>
</reference>
<dbReference type="GO" id="GO:0005829">
    <property type="term" value="C:cytosol"/>
    <property type="evidence" value="ECO:0007669"/>
    <property type="project" value="TreeGrafter"/>
</dbReference>
<keyword evidence="2" id="KW-0479">Metal-binding</keyword>
<comment type="caution">
    <text evidence="6">The sequence shown here is derived from an EMBL/GenBank/DDBJ whole genome shotgun (WGS) entry which is preliminary data.</text>
</comment>
<dbReference type="GO" id="GO:0016788">
    <property type="term" value="F:hydrolase activity, acting on ester bonds"/>
    <property type="evidence" value="ECO:0007669"/>
    <property type="project" value="InterPro"/>
</dbReference>
<sequence length="317" mass="34716">MTQTTHRIELTPPDISPYRAGNTGIEFATTLDSGRSGPHVMVNALTHGNELCGPIALDFLFRQGVRPAQGSLTLCFANTAAYQCFDPKRPGASRFVDEDFNRVWSPAVLDGPRRTVELERARQLRPLYDTVDLLLDLHSMQNATAPLVLCGATGRGRALALEVGAPEWVVSDTGHASGRRLLDYAEFAEPAGRKTALLAECGQHWAASSAEVAIEVTLRFLLATGTVTRDFAVPHLRPGPPPRQKVIEITDAVTMTGGDFLYEDDYVGMEVIPRAGTVIAHDDDREIRTPYDDCVLIMPSRRLRRGQTAVRLGRIVS</sequence>
<dbReference type="STRING" id="1385369.N825_02825"/>
<organism evidence="6 7">
    <name type="scientific">Skermanella stibiiresistens SB22</name>
    <dbReference type="NCBI Taxonomy" id="1385369"/>
    <lineage>
        <taxon>Bacteria</taxon>
        <taxon>Pseudomonadati</taxon>
        <taxon>Pseudomonadota</taxon>
        <taxon>Alphaproteobacteria</taxon>
        <taxon>Rhodospirillales</taxon>
        <taxon>Azospirillaceae</taxon>
        <taxon>Skermanella</taxon>
    </lineage>
</organism>